<proteinExistence type="predicted"/>
<name>A0A4R7D5X0_9FLAO</name>
<accession>A0A4R7D5X0</accession>
<comment type="caution">
    <text evidence="7">The sequence shown here is derived from an EMBL/GenBank/DDBJ whole genome shotgun (WGS) entry which is preliminary data.</text>
</comment>
<dbReference type="InterPro" id="IPR029058">
    <property type="entry name" value="AB_hydrolase_fold"/>
</dbReference>
<dbReference type="AlphaFoldDB" id="A0A4R7D5X0"/>
<evidence type="ECO:0000256" key="1">
    <source>
        <dbReference type="ARBA" id="ARBA00022487"/>
    </source>
</evidence>
<feature type="chain" id="PRO_5020652259" description="4-O-methyl-glucuronoyl methylesterase-like domain-containing protein" evidence="5">
    <location>
        <begin position="19"/>
        <end position="452"/>
    </location>
</feature>
<feature type="signal peptide" evidence="5">
    <location>
        <begin position="1"/>
        <end position="18"/>
    </location>
</feature>
<keyword evidence="8" id="KW-1185">Reference proteome</keyword>
<dbReference type="Pfam" id="PF22244">
    <property type="entry name" value="GCE_fung"/>
    <property type="match status" value="1"/>
</dbReference>
<keyword evidence="1" id="KW-0719">Serine esterase</keyword>
<feature type="region of interest" description="Disordered" evidence="4">
    <location>
        <begin position="45"/>
        <end position="77"/>
    </location>
</feature>
<dbReference type="GO" id="GO:0052689">
    <property type="term" value="F:carboxylic ester hydrolase activity"/>
    <property type="evidence" value="ECO:0007669"/>
    <property type="project" value="UniProtKB-KW"/>
</dbReference>
<evidence type="ECO:0000313" key="8">
    <source>
        <dbReference type="Proteomes" id="UP000295274"/>
    </source>
</evidence>
<evidence type="ECO:0000256" key="4">
    <source>
        <dbReference type="SAM" id="MobiDB-lite"/>
    </source>
</evidence>
<protein>
    <recommendedName>
        <fullName evidence="6">4-O-methyl-glucuronoyl methylesterase-like domain-containing protein</fullName>
    </recommendedName>
</protein>
<evidence type="ECO:0000256" key="3">
    <source>
        <dbReference type="ARBA" id="ARBA00022801"/>
    </source>
</evidence>
<dbReference type="OrthoDB" id="9809261at2"/>
<dbReference type="Gene3D" id="3.40.50.1820">
    <property type="entry name" value="alpha/beta hydrolase"/>
    <property type="match status" value="1"/>
</dbReference>
<evidence type="ECO:0000256" key="2">
    <source>
        <dbReference type="ARBA" id="ARBA00022729"/>
    </source>
</evidence>
<organism evidence="7 8">
    <name type="scientific">Maribacter caenipelagi</name>
    <dbReference type="NCBI Taxonomy" id="1447781"/>
    <lineage>
        <taxon>Bacteria</taxon>
        <taxon>Pseudomonadati</taxon>
        <taxon>Bacteroidota</taxon>
        <taxon>Flavobacteriia</taxon>
        <taxon>Flavobacteriales</taxon>
        <taxon>Flavobacteriaceae</taxon>
        <taxon>Maribacter</taxon>
    </lineage>
</organism>
<dbReference type="SUPFAM" id="SSF53474">
    <property type="entry name" value="alpha/beta-Hydrolases"/>
    <property type="match status" value="1"/>
</dbReference>
<evidence type="ECO:0000259" key="6">
    <source>
        <dbReference type="Pfam" id="PF22244"/>
    </source>
</evidence>
<gene>
    <name evidence="7" type="ORF">DFQ03_2398</name>
</gene>
<reference evidence="7 8" key="1">
    <citation type="submission" date="2019-03" db="EMBL/GenBank/DDBJ databases">
        <title>Genomic Encyclopedia of Type Strains, Phase III (KMG-III): the genomes of soil and plant-associated and newly described type strains.</title>
        <authorList>
            <person name="Whitman W."/>
        </authorList>
    </citation>
    <scope>NUCLEOTIDE SEQUENCE [LARGE SCALE GENOMIC DNA]</scope>
    <source>
        <strain evidence="7 8">CECT 8455</strain>
    </source>
</reference>
<feature type="compositionally biased region" description="Polar residues" evidence="4">
    <location>
        <begin position="55"/>
        <end position="65"/>
    </location>
</feature>
<feature type="domain" description="4-O-methyl-glucuronoyl methylesterase-like" evidence="6">
    <location>
        <begin position="247"/>
        <end position="399"/>
    </location>
</feature>
<keyword evidence="3" id="KW-0378">Hydrolase</keyword>
<dbReference type="EMBL" id="SNZW01000015">
    <property type="protein sequence ID" value="TDS14316.1"/>
    <property type="molecule type" value="Genomic_DNA"/>
</dbReference>
<dbReference type="RefSeq" id="WP_133673354.1">
    <property type="nucleotide sequence ID" value="NZ_SNZW01000015.1"/>
</dbReference>
<dbReference type="Proteomes" id="UP000295274">
    <property type="component" value="Unassembled WGS sequence"/>
</dbReference>
<evidence type="ECO:0000313" key="7">
    <source>
        <dbReference type="EMBL" id="TDS14316.1"/>
    </source>
</evidence>
<dbReference type="InterPro" id="IPR054579">
    <property type="entry name" value="GCE-like_dom"/>
</dbReference>
<keyword evidence="2 5" id="KW-0732">Signal</keyword>
<sequence length="452" mass="49754">MKKLLYFFIFLSASLSSAQNNTMSRDSIAKYTQQDFAQMKEQLGITIPNRPGPSGNPSDANSANTDENKVGSYSLPDPLITSNGTQVLTEQTWWDIRRPEIVAQFEKAMYGRVPYNIPHVSWTVMSEKDTTAGPYPVTETLLMGKVDNSYFPNIEVNIELLIGLPKDTKEAVPLVTRFGFIKSPFGPPPAEPNSYFMSSYEPLWKQQLISQKWGYAILVPSSIQADNGAGLNSGIIGLINKGEHRSPEDWGVLRAWAWGAERAMDYYETNPKIDASKIGIEGTSRYGKAALVTMAFDPRFSLGFIGSSGAGGASLLRRNFGEMLENLASSGEYHWFAGNFIKYASTLTVNDLPVDAHELIALCAPRPVFISVGSPHIEGNWVDGKGMFLAGVKAGPVYKLLDKNGLSTNTYPTMGNALTDGEIAFRQHAGGHSTGPNWSTWIAWAHKYWIDQ</sequence>
<evidence type="ECO:0000256" key="5">
    <source>
        <dbReference type="SAM" id="SignalP"/>
    </source>
</evidence>